<evidence type="ECO:0000313" key="1">
    <source>
        <dbReference type="EMBL" id="GGU71831.1"/>
    </source>
</evidence>
<evidence type="ECO:0000313" key="2">
    <source>
        <dbReference type="Proteomes" id="UP000649573"/>
    </source>
</evidence>
<sequence length="101" mass="11305">MGDFELTIDTLHRVVAEHGKVHDDLTAANLKCQPLAEIRPPMRDPATTGYVTAASQAGRQHLDAVTRIERELQARIDALKASVDQYEKTERANQRRLAVQD</sequence>
<name>A0ABQ2V771_9PSEU</name>
<reference evidence="2" key="1">
    <citation type="journal article" date="2019" name="Int. J. Syst. Evol. Microbiol.">
        <title>The Global Catalogue of Microorganisms (GCM) 10K type strain sequencing project: providing services to taxonomists for standard genome sequencing and annotation.</title>
        <authorList>
            <consortium name="The Broad Institute Genomics Platform"/>
            <consortium name="The Broad Institute Genome Sequencing Center for Infectious Disease"/>
            <person name="Wu L."/>
            <person name="Ma J."/>
        </authorList>
    </citation>
    <scope>NUCLEOTIDE SEQUENCE [LARGE SCALE GENOMIC DNA]</scope>
    <source>
        <strain evidence="2">JCM 3296</strain>
    </source>
</reference>
<keyword evidence="2" id="KW-1185">Reference proteome</keyword>
<protein>
    <recommendedName>
        <fullName evidence="3">PE family protein</fullName>
    </recommendedName>
</protein>
<organism evidence="1 2">
    <name type="scientific">Lentzea flava</name>
    <dbReference type="NCBI Taxonomy" id="103732"/>
    <lineage>
        <taxon>Bacteria</taxon>
        <taxon>Bacillati</taxon>
        <taxon>Actinomycetota</taxon>
        <taxon>Actinomycetes</taxon>
        <taxon>Pseudonocardiales</taxon>
        <taxon>Pseudonocardiaceae</taxon>
        <taxon>Lentzea</taxon>
    </lineage>
</organism>
<accession>A0ABQ2V771</accession>
<dbReference type="Proteomes" id="UP000649573">
    <property type="component" value="Unassembled WGS sequence"/>
</dbReference>
<comment type="caution">
    <text evidence="1">The sequence shown here is derived from an EMBL/GenBank/DDBJ whole genome shotgun (WGS) entry which is preliminary data.</text>
</comment>
<proteinExistence type="predicted"/>
<evidence type="ECO:0008006" key="3">
    <source>
        <dbReference type="Google" id="ProtNLM"/>
    </source>
</evidence>
<dbReference type="EMBL" id="BMRE01000050">
    <property type="protein sequence ID" value="GGU71831.1"/>
    <property type="molecule type" value="Genomic_DNA"/>
</dbReference>
<gene>
    <name evidence="1" type="ORF">GCM10010178_74330</name>
</gene>